<evidence type="ECO:0000256" key="3">
    <source>
        <dbReference type="ARBA" id="ARBA00022840"/>
    </source>
</evidence>
<evidence type="ECO:0000256" key="2">
    <source>
        <dbReference type="ARBA" id="ARBA00022801"/>
    </source>
</evidence>
<dbReference type="AlphaFoldDB" id="A0A0S4UED1"/>
<dbReference type="PROSITE" id="PS51206">
    <property type="entry name" value="SF3_HELICASE_1"/>
    <property type="match status" value="1"/>
</dbReference>
<evidence type="ECO:0000259" key="4">
    <source>
        <dbReference type="PROSITE" id="PS51206"/>
    </source>
</evidence>
<dbReference type="NCBIfam" id="TIGR01613">
    <property type="entry name" value="primase_Cterm"/>
    <property type="match status" value="1"/>
</dbReference>
<dbReference type="Gene3D" id="3.40.50.300">
    <property type="entry name" value="P-loop containing nucleotide triphosphate hydrolases"/>
    <property type="match status" value="1"/>
</dbReference>
<dbReference type="PANTHER" id="PTHR35372:SF2">
    <property type="entry name" value="SF3 HELICASE DOMAIN-CONTAINING PROTEIN"/>
    <property type="match status" value="1"/>
</dbReference>
<dbReference type="SMART" id="SM00885">
    <property type="entry name" value="D5_N"/>
    <property type="match status" value="1"/>
</dbReference>
<dbReference type="InterPro" id="IPR006500">
    <property type="entry name" value="Helicase_put_C_phage/plasmid"/>
</dbReference>
<dbReference type="InterPro" id="IPR014818">
    <property type="entry name" value="Phage/plasmid_primase_P4_C"/>
</dbReference>
<dbReference type="Pfam" id="PF08706">
    <property type="entry name" value="D5_N"/>
    <property type="match status" value="1"/>
</dbReference>
<keyword evidence="1" id="KW-0547">Nucleotide-binding</keyword>
<keyword evidence="3" id="KW-0067">ATP-binding</keyword>
<protein>
    <recommendedName>
        <fullName evidence="4">SF3 helicase domain-containing protein</fullName>
    </recommendedName>
</protein>
<feature type="domain" description="SF3 helicase" evidence="4">
    <location>
        <begin position="535"/>
        <end position="698"/>
    </location>
</feature>
<evidence type="ECO:0000256" key="1">
    <source>
        <dbReference type="ARBA" id="ARBA00022741"/>
    </source>
</evidence>
<reference evidence="5" key="1">
    <citation type="submission" date="2015-10" db="EMBL/GenBank/DDBJ databases">
        <authorList>
            <person name="Gilbert D.G."/>
        </authorList>
    </citation>
    <scope>NUCLEOTIDE SEQUENCE</scope>
    <source>
        <strain evidence="5">Phyl III-seqv23</strain>
    </source>
</reference>
<dbReference type="InterPro" id="IPR027417">
    <property type="entry name" value="P-loop_NTPase"/>
</dbReference>
<dbReference type="GO" id="GO:0005524">
    <property type="term" value="F:ATP binding"/>
    <property type="evidence" value="ECO:0007669"/>
    <property type="project" value="UniProtKB-KW"/>
</dbReference>
<proteinExistence type="predicted"/>
<dbReference type="EMBL" id="LN899821">
    <property type="protein sequence ID" value="CUV20555.1"/>
    <property type="molecule type" value="Genomic_DNA"/>
</dbReference>
<dbReference type="PANTHER" id="PTHR35372">
    <property type="entry name" value="ATP BINDING PROTEIN-RELATED"/>
    <property type="match status" value="1"/>
</dbReference>
<dbReference type="Pfam" id="PF08707">
    <property type="entry name" value="PriCT_2"/>
    <property type="match status" value="1"/>
</dbReference>
<sequence>MSAVATPIQQSPATASLALRFTRFDDLTGAKAKEFNTTFEHLAETLCHPPKTYPSKRALPLLKLATFGDVATDKGCLRHDDNVRSVWGVEGDYDAGTMTLDDAAQRLDMAGVRAVVFTTPSHTEAKPRWRVLAPFSHEHTPAVRAKFAARLNGVLGGALAPESFSLSQSFYFGCVDGANYAAEAIDGDTIDTRDDLDAGARWPDKMNGHTKEAPAQDDFGRVIALRSVTAETIDELRSALQTLLAEGKHHDEWRDTGLALASLKGTPFEDEARELFYEYSRASSKHDEAYTDEQWGYFRPSKITFRSIFERAQRDGWVNPRSVAALQETGQAENRSDTGNANLLVRLTEGNLRYVSERQLWLWWDGSRWIADEFKKHAYAAAARVARHYHAKATELRRQAADPALSDDEAKRIKKAAEGVEKWAVHCENKRAIDAFLAMAATKDSVSVASAELDCDPWLFGVQNGVVDLRTGQLRDDARDEFVTKRSPLPFDPKAKATRWREFIEEITGAPLPVEYDEAGRVRAESVGRYKPRPELAAYLQRALGYCVTGQTSQHKMLIAVGPGANGKNVLLDMGQEVLGDYCRTIPPEALMATRHDADAERPSPTAASLAGARMAISSESRDGQRLDVALVKRHTGGGYMTARAMRENTFRFEITHKLVLMTNHKPSLDHLDDALRGRLHLIPFDRVWNRPGHTERNETLPDGDPDLMEQLRAEAAGVLAWLIEGAAAFARDGLEPPREVVQMTRAYFAEQDPIGRWLDGFIRCDPKHGIGAAELFSMFTAWHRDEDAGGGKAPDNATAFGDALKGRNVSKAKTKTGARYGLMVKKVTGDGL</sequence>
<dbReference type="GO" id="GO:0016817">
    <property type="term" value="F:hydrolase activity, acting on acid anhydrides"/>
    <property type="evidence" value="ECO:0007669"/>
    <property type="project" value="InterPro"/>
</dbReference>
<organism evidence="5">
    <name type="scientific">Ralstonia solanacearum</name>
    <name type="common">Pseudomonas solanacearum</name>
    <dbReference type="NCBI Taxonomy" id="305"/>
    <lineage>
        <taxon>Bacteria</taxon>
        <taxon>Pseudomonadati</taxon>
        <taxon>Pseudomonadota</taxon>
        <taxon>Betaproteobacteria</taxon>
        <taxon>Burkholderiales</taxon>
        <taxon>Burkholderiaceae</taxon>
        <taxon>Ralstonia</taxon>
        <taxon>Ralstonia solanacearum species complex</taxon>
    </lineage>
</organism>
<dbReference type="InterPro" id="IPR051620">
    <property type="entry name" value="ORF904-like_C"/>
</dbReference>
<keyword evidence="2" id="KW-0378">Hydrolase</keyword>
<dbReference type="InterPro" id="IPR014819">
    <property type="entry name" value="PriCT_2"/>
</dbReference>
<name>A0A0S4UED1_RALSL</name>
<accession>A0A0S4UED1</accession>
<evidence type="ECO:0000313" key="5">
    <source>
        <dbReference type="EMBL" id="CUV20555.1"/>
    </source>
</evidence>
<dbReference type="InterPro" id="IPR014015">
    <property type="entry name" value="Helicase_SF3_DNA-vir"/>
</dbReference>
<gene>
    <name evidence="5" type="ORF">PSS4_v1_1560076</name>
</gene>